<keyword evidence="2" id="KW-1185">Reference proteome</keyword>
<evidence type="ECO:0000313" key="2">
    <source>
        <dbReference type="Proteomes" id="UP000029120"/>
    </source>
</evidence>
<protein>
    <submittedName>
        <fullName evidence="1">Uncharacterized protein</fullName>
    </submittedName>
</protein>
<organism evidence="1 2">
    <name type="scientific">Arabis alpina</name>
    <name type="common">Alpine rock-cress</name>
    <dbReference type="NCBI Taxonomy" id="50452"/>
    <lineage>
        <taxon>Eukaryota</taxon>
        <taxon>Viridiplantae</taxon>
        <taxon>Streptophyta</taxon>
        <taxon>Embryophyta</taxon>
        <taxon>Tracheophyta</taxon>
        <taxon>Spermatophyta</taxon>
        <taxon>Magnoliopsida</taxon>
        <taxon>eudicotyledons</taxon>
        <taxon>Gunneridae</taxon>
        <taxon>Pentapetalae</taxon>
        <taxon>rosids</taxon>
        <taxon>malvids</taxon>
        <taxon>Brassicales</taxon>
        <taxon>Brassicaceae</taxon>
        <taxon>Arabideae</taxon>
        <taxon>Arabis</taxon>
    </lineage>
</organism>
<dbReference type="Proteomes" id="UP000029120">
    <property type="component" value="Chromosome 5"/>
</dbReference>
<name>A0A087GXW0_ARAAL</name>
<evidence type="ECO:0000313" key="1">
    <source>
        <dbReference type="EMBL" id="KFK34712.1"/>
    </source>
</evidence>
<proteinExistence type="predicted"/>
<reference evidence="2" key="1">
    <citation type="journal article" date="2015" name="Nat. Plants">
        <title>Genome expansion of Arabis alpina linked with retrotransposition and reduced symmetric DNA methylation.</title>
        <authorList>
            <person name="Willing E.M."/>
            <person name="Rawat V."/>
            <person name="Mandakova T."/>
            <person name="Maumus F."/>
            <person name="James G.V."/>
            <person name="Nordstroem K.J."/>
            <person name="Becker C."/>
            <person name="Warthmann N."/>
            <person name="Chica C."/>
            <person name="Szarzynska B."/>
            <person name="Zytnicki M."/>
            <person name="Albani M.C."/>
            <person name="Kiefer C."/>
            <person name="Bergonzi S."/>
            <person name="Castaings L."/>
            <person name="Mateos J.L."/>
            <person name="Berns M.C."/>
            <person name="Bujdoso N."/>
            <person name="Piofczyk T."/>
            <person name="de Lorenzo L."/>
            <person name="Barrero-Sicilia C."/>
            <person name="Mateos I."/>
            <person name="Piednoel M."/>
            <person name="Hagmann J."/>
            <person name="Chen-Min-Tao R."/>
            <person name="Iglesias-Fernandez R."/>
            <person name="Schuster S.C."/>
            <person name="Alonso-Blanco C."/>
            <person name="Roudier F."/>
            <person name="Carbonero P."/>
            <person name="Paz-Ares J."/>
            <person name="Davis S.J."/>
            <person name="Pecinka A."/>
            <person name="Quesneville H."/>
            <person name="Colot V."/>
            <person name="Lysak M.A."/>
            <person name="Weigel D."/>
            <person name="Coupland G."/>
            <person name="Schneeberger K."/>
        </authorList>
    </citation>
    <scope>NUCLEOTIDE SEQUENCE [LARGE SCALE GENOMIC DNA]</scope>
    <source>
        <strain evidence="2">cv. Pajares</strain>
    </source>
</reference>
<gene>
    <name evidence="1" type="ordered locus">AALP_Aa5g181900</name>
</gene>
<dbReference type="EMBL" id="CM002873">
    <property type="protein sequence ID" value="KFK34712.1"/>
    <property type="molecule type" value="Genomic_DNA"/>
</dbReference>
<accession>A0A087GXW0</accession>
<dbReference type="Gramene" id="KFK34712">
    <property type="protein sequence ID" value="KFK34712"/>
    <property type="gene ID" value="AALP_AA5G181900"/>
</dbReference>
<sequence length="39" mass="4126">MVKKMKNMVGGDYGNSVEGPQGTMVVVMLGEWIVINGGV</sequence>
<dbReference type="AlphaFoldDB" id="A0A087GXW0"/>